<sequence>MMAGKGARRVLCGVLVVLAGGFAGSALAADPPGLAQRVLAQPVEPRPRDCSNADMIGLKICAAAEFRAADKALNAAYQAARKEAPDDKARALLLDGQRAWLKYRDTMCEWEGDGNYRGGSMSGLVILNCLTRVTTDQAKALDEAIKP</sequence>
<feature type="signal peptide" evidence="1">
    <location>
        <begin position="1"/>
        <end position="28"/>
    </location>
</feature>
<gene>
    <name evidence="3" type="ORF">D3877_05155</name>
</gene>
<dbReference type="OrthoDB" id="7340239at2"/>
<dbReference type="InterPro" id="IPR009739">
    <property type="entry name" value="LprI-like_N"/>
</dbReference>
<organism evidence="3 4">
    <name type="scientific">Azospirillum cavernae</name>
    <dbReference type="NCBI Taxonomy" id="2320860"/>
    <lineage>
        <taxon>Bacteria</taxon>
        <taxon>Pseudomonadati</taxon>
        <taxon>Pseudomonadota</taxon>
        <taxon>Alphaproteobacteria</taxon>
        <taxon>Rhodospirillales</taxon>
        <taxon>Azospirillaceae</taxon>
        <taxon>Azospirillum</taxon>
    </lineage>
</organism>
<feature type="domain" description="Lysozyme inhibitor LprI-like N-terminal" evidence="2">
    <location>
        <begin position="51"/>
        <end position="141"/>
    </location>
</feature>
<reference evidence="3 4" key="1">
    <citation type="submission" date="2018-09" db="EMBL/GenBank/DDBJ databases">
        <authorList>
            <person name="Zhu H."/>
        </authorList>
    </citation>
    <scope>NUCLEOTIDE SEQUENCE [LARGE SCALE GENOMIC DNA]</scope>
    <source>
        <strain evidence="3 4">K2W22B-5</strain>
    </source>
</reference>
<evidence type="ECO:0000313" key="3">
    <source>
        <dbReference type="EMBL" id="RJF84004.1"/>
    </source>
</evidence>
<protein>
    <submittedName>
        <fullName evidence="3">DUF1311 domain-containing protein</fullName>
    </submittedName>
</protein>
<dbReference type="Pfam" id="PF07007">
    <property type="entry name" value="LprI"/>
    <property type="match status" value="1"/>
</dbReference>
<dbReference type="Gene3D" id="1.20.1270.180">
    <property type="match status" value="1"/>
</dbReference>
<dbReference type="RefSeq" id="WP_119829645.1">
    <property type="nucleotide sequence ID" value="NZ_QYUL01000001.1"/>
</dbReference>
<dbReference type="Proteomes" id="UP000283458">
    <property type="component" value="Unassembled WGS sequence"/>
</dbReference>
<evidence type="ECO:0000256" key="1">
    <source>
        <dbReference type="SAM" id="SignalP"/>
    </source>
</evidence>
<dbReference type="EMBL" id="QYUL01000001">
    <property type="protein sequence ID" value="RJF84004.1"/>
    <property type="molecule type" value="Genomic_DNA"/>
</dbReference>
<dbReference type="AlphaFoldDB" id="A0A418W246"/>
<feature type="chain" id="PRO_5019191265" evidence="1">
    <location>
        <begin position="29"/>
        <end position="147"/>
    </location>
</feature>
<proteinExistence type="predicted"/>
<keyword evidence="1" id="KW-0732">Signal</keyword>
<comment type="caution">
    <text evidence="3">The sequence shown here is derived from an EMBL/GenBank/DDBJ whole genome shotgun (WGS) entry which is preliminary data.</text>
</comment>
<evidence type="ECO:0000259" key="2">
    <source>
        <dbReference type="Pfam" id="PF07007"/>
    </source>
</evidence>
<evidence type="ECO:0000313" key="4">
    <source>
        <dbReference type="Proteomes" id="UP000283458"/>
    </source>
</evidence>
<accession>A0A418W246</accession>
<name>A0A418W246_9PROT</name>
<keyword evidence="4" id="KW-1185">Reference proteome</keyword>